<dbReference type="Proteomes" id="UP001152523">
    <property type="component" value="Unassembled WGS sequence"/>
</dbReference>
<evidence type="ECO:0008006" key="4">
    <source>
        <dbReference type="Google" id="ProtNLM"/>
    </source>
</evidence>
<dbReference type="InterPro" id="IPR043129">
    <property type="entry name" value="ATPase_NBD"/>
</dbReference>
<dbReference type="InterPro" id="IPR004000">
    <property type="entry name" value="Actin"/>
</dbReference>
<reference evidence="2" key="1">
    <citation type="submission" date="2022-07" db="EMBL/GenBank/DDBJ databases">
        <authorList>
            <person name="Macas J."/>
            <person name="Novak P."/>
            <person name="Neumann P."/>
        </authorList>
    </citation>
    <scope>NUCLEOTIDE SEQUENCE</scope>
</reference>
<name>A0AAV0C5Q7_9ASTE</name>
<dbReference type="SUPFAM" id="SSF53067">
    <property type="entry name" value="Actin-like ATPase domain"/>
    <property type="match status" value="2"/>
</dbReference>
<evidence type="ECO:0000256" key="1">
    <source>
        <dbReference type="RuleBase" id="RU000487"/>
    </source>
</evidence>
<keyword evidence="3" id="KW-1185">Reference proteome</keyword>
<dbReference type="PANTHER" id="PTHR11937">
    <property type="entry name" value="ACTIN"/>
    <property type="match status" value="1"/>
</dbReference>
<dbReference type="SMART" id="SM00268">
    <property type="entry name" value="ACTIN"/>
    <property type="match status" value="1"/>
</dbReference>
<accession>A0AAV0C5Q7</accession>
<gene>
    <name evidence="2" type="ORF">CEPIT_LOCUS2048</name>
</gene>
<protein>
    <recommendedName>
        <fullName evidence="4">Actin-related protein 8</fullName>
    </recommendedName>
</protein>
<comment type="caution">
    <text evidence="2">The sequence shown here is derived from an EMBL/GenBank/DDBJ whole genome shotgun (WGS) entry which is preliminary data.</text>
</comment>
<proteinExistence type="inferred from homology"/>
<sequence>MNFKHRKALCARKKCKKDISTISLIIFLTILRTRNNLFFENIDTCKQCQSFYYANLHILDFVNPINSKIEEAPSLSVNISYCSCVLTPSLVTHSTWNLFRMQVKTSTQPIIVSIPICHYDDVESDKSSRKQLDEAILSTLFDLNVPAVCAINQAVLALFAARQTSGIVVNIGFHQTSVVPILNGKIMHNVGVETMGVGALKLTSFLKDQMQQKNIYFGSLYTVRTLKENLCYVTPDYEAELSKDTTASFQVPSEGVFTLDKERFQTGEILFQPRIAGMRAMGLHHAVALCMEHCQEAELIADETWYRTVVLAGGTACLHGLAERLEQELCGLLPPSKSFGVKVLPPPHGVDSAWYGGKLISNLSTFPSSWCVTKKQFRQRSRHKLLW</sequence>
<dbReference type="AlphaFoldDB" id="A0AAV0C5Q7"/>
<dbReference type="Pfam" id="PF00022">
    <property type="entry name" value="Actin"/>
    <property type="match status" value="1"/>
</dbReference>
<dbReference type="EMBL" id="CAMAPF010000011">
    <property type="protein sequence ID" value="CAH9064059.1"/>
    <property type="molecule type" value="Genomic_DNA"/>
</dbReference>
<dbReference type="Gene3D" id="3.90.640.10">
    <property type="entry name" value="Actin, Chain A, domain 4"/>
    <property type="match status" value="1"/>
</dbReference>
<organism evidence="2 3">
    <name type="scientific">Cuscuta epithymum</name>
    <dbReference type="NCBI Taxonomy" id="186058"/>
    <lineage>
        <taxon>Eukaryota</taxon>
        <taxon>Viridiplantae</taxon>
        <taxon>Streptophyta</taxon>
        <taxon>Embryophyta</taxon>
        <taxon>Tracheophyta</taxon>
        <taxon>Spermatophyta</taxon>
        <taxon>Magnoliopsida</taxon>
        <taxon>eudicotyledons</taxon>
        <taxon>Gunneridae</taxon>
        <taxon>Pentapetalae</taxon>
        <taxon>asterids</taxon>
        <taxon>lamiids</taxon>
        <taxon>Solanales</taxon>
        <taxon>Convolvulaceae</taxon>
        <taxon>Cuscuteae</taxon>
        <taxon>Cuscuta</taxon>
        <taxon>Cuscuta subgen. Cuscuta</taxon>
    </lineage>
</organism>
<comment type="similarity">
    <text evidence="1">Belongs to the actin family.</text>
</comment>
<dbReference type="Gene3D" id="3.30.420.40">
    <property type="match status" value="2"/>
</dbReference>
<evidence type="ECO:0000313" key="3">
    <source>
        <dbReference type="Proteomes" id="UP001152523"/>
    </source>
</evidence>
<evidence type="ECO:0000313" key="2">
    <source>
        <dbReference type="EMBL" id="CAH9064059.1"/>
    </source>
</evidence>